<evidence type="ECO:0000256" key="1">
    <source>
        <dbReference type="SAM" id="MobiDB-lite"/>
    </source>
</evidence>
<feature type="region of interest" description="Disordered" evidence="1">
    <location>
        <begin position="1"/>
        <end position="25"/>
    </location>
</feature>
<name>A0A6N4SQU8_CYTH3</name>
<dbReference type="KEGG" id="chu:CHU_1482"/>
<dbReference type="AlphaFoldDB" id="A0A6N4SQU8"/>
<keyword evidence="3" id="KW-1185">Reference proteome</keyword>
<gene>
    <name evidence="2" type="ordered locus">CHU_1482</name>
</gene>
<evidence type="ECO:0000313" key="2">
    <source>
        <dbReference type="EMBL" id="ABG58753.1"/>
    </source>
</evidence>
<sequence>MAKAKKRKRTTSRSRTRTRRTSSASAPLVLTKEVSRKEIGVAVLSFFGGTIIGAALGKYSGLGGLAIAGLGAWKKNMYATSLGAGMFLSTVPKPMGDATNGISDEEMEGVSIASIKENTKNYFQTLASKLMLKSSEGTNGLSGEDDVTYFINPYTQGSGKLDTRELDRIQEQIAQMNNPVNGTFGEPDFTERNF</sequence>
<reference evidence="2 3" key="1">
    <citation type="journal article" date="2007" name="Appl. Environ. Microbiol.">
        <title>Genome sequence of the cellulolytic gliding bacterium Cytophaga hutchinsonii.</title>
        <authorList>
            <person name="Xie G."/>
            <person name="Bruce D.C."/>
            <person name="Challacombe J.F."/>
            <person name="Chertkov O."/>
            <person name="Detter J.C."/>
            <person name="Gilna P."/>
            <person name="Han C.S."/>
            <person name="Lucas S."/>
            <person name="Misra M."/>
            <person name="Myers G.L."/>
            <person name="Richardson P."/>
            <person name="Tapia R."/>
            <person name="Thayer N."/>
            <person name="Thompson L.S."/>
            <person name="Brettin T.S."/>
            <person name="Henrissat B."/>
            <person name="Wilson D.B."/>
            <person name="McBride M.J."/>
        </authorList>
    </citation>
    <scope>NUCLEOTIDE SEQUENCE [LARGE SCALE GENOMIC DNA]</scope>
    <source>
        <strain evidence="3">ATCC 33406 / DSM 1761 / CIP 103989 / NBRC 15051 / NCIMB 9469 / D465</strain>
    </source>
</reference>
<feature type="compositionally biased region" description="Basic residues" evidence="1">
    <location>
        <begin position="1"/>
        <end position="20"/>
    </location>
</feature>
<dbReference type="RefSeq" id="WP_011584868.1">
    <property type="nucleotide sequence ID" value="NC_008255.1"/>
</dbReference>
<protein>
    <submittedName>
        <fullName evidence="2">Uncharacterized protein</fullName>
    </submittedName>
</protein>
<proteinExistence type="predicted"/>
<dbReference type="EMBL" id="CP000383">
    <property type="protein sequence ID" value="ABG58753.1"/>
    <property type="molecule type" value="Genomic_DNA"/>
</dbReference>
<organism evidence="2 3">
    <name type="scientific">Cytophaga hutchinsonii (strain ATCC 33406 / DSM 1761 / CIP 103989 / NBRC 15051 / NCIMB 9469 / D465)</name>
    <dbReference type="NCBI Taxonomy" id="269798"/>
    <lineage>
        <taxon>Bacteria</taxon>
        <taxon>Pseudomonadati</taxon>
        <taxon>Bacteroidota</taxon>
        <taxon>Cytophagia</taxon>
        <taxon>Cytophagales</taxon>
        <taxon>Cytophagaceae</taxon>
        <taxon>Cytophaga</taxon>
    </lineage>
</organism>
<dbReference type="Proteomes" id="UP000001822">
    <property type="component" value="Chromosome"/>
</dbReference>
<accession>A0A6N4SQU8</accession>
<evidence type="ECO:0000313" key="3">
    <source>
        <dbReference type="Proteomes" id="UP000001822"/>
    </source>
</evidence>